<accession>A0A9Q1J045</accession>
<feature type="region of interest" description="Disordered" evidence="1">
    <location>
        <begin position="60"/>
        <end position="97"/>
    </location>
</feature>
<gene>
    <name evidence="2" type="ORF">SKAU_G00119530</name>
</gene>
<evidence type="ECO:0000313" key="2">
    <source>
        <dbReference type="EMBL" id="KAJ8363122.1"/>
    </source>
</evidence>
<dbReference type="AlphaFoldDB" id="A0A9Q1J045"/>
<feature type="compositionally biased region" description="Basic residues" evidence="1">
    <location>
        <begin position="67"/>
        <end position="79"/>
    </location>
</feature>
<sequence>MWNAHKRGKTAANSPRARGVGGMRLTADEETQPSGSFHRSQQRTVTLTFTAAEEAAIKDSQTLTSFRRQKSSKMGRPRTSKISNTATMSDPPAPWPLSGPSAELFSFTIPVLSAPGPGQDRWRGGVSVATLEKLQRRRS</sequence>
<protein>
    <submittedName>
        <fullName evidence="2">Uncharacterized protein</fullName>
    </submittedName>
</protein>
<keyword evidence="3" id="KW-1185">Reference proteome</keyword>
<comment type="caution">
    <text evidence="2">The sequence shown here is derived from an EMBL/GenBank/DDBJ whole genome shotgun (WGS) entry which is preliminary data.</text>
</comment>
<evidence type="ECO:0000313" key="3">
    <source>
        <dbReference type="Proteomes" id="UP001152622"/>
    </source>
</evidence>
<dbReference type="Proteomes" id="UP001152622">
    <property type="component" value="Chromosome 4"/>
</dbReference>
<dbReference type="EMBL" id="JAINUF010000004">
    <property type="protein sequence ID" value="KAJ8363122.1"/>
    <property type="molecule type" value="Genomic_DNA"/>
</dbReference>
<feature type="region of interest" description="Disordered" evidence="1">
    <location>
        <begin position="1"/>
        <end position="21"/>
    </location>
</feature>
<organism evidence="2 3">
    <name type="scientific">Synaphobranchus kaupii</name>
    <name type="common">Kaup's arrowtooth eel</name>
    <dbReference type="NCBI Taxonomy" id="118154"/>
    <lineage>
        <taxon>Eukaryota</taxon>
        <taxon>Metazoa</taxon>
        <taxon>Chordata</taxon>
        <taxon>Craniata</taxon>
        <taxon>Vertebrata</taxon>
        <taxon>Euteleostomi</taxon>
        <taxon>Actinopterygii</taxon>
        <taxon>Neopterygii</taxon>
        <taxon>Teleostei</taxon>
        <taxon>Anguilliformes</taxon>
        <taxon>Synaphobranchidae</taxon>
        <taxon>Synaphobranchus</taxon>
    </lineage>
</organism>
<evidence type="ECO:0000256" key="1">
    <source>
        <dbReference type="SAM" id="MobiDB-lite"/>
    </source>
</evidence>
<reference evidence="2" key="1">
    <citation type="journal article" date="2023" name="Science">
        <title>Genome structures resolve the early diversification of teleost fishes.</title>
        <authorList>
            <person name="Parey E."/>
            <person name="Louis A."/>
            <person name="Montfort J."/>
            <person name="Bouchez O."/>
            <person name="Roques C."/>
            <person name="Iampietro C."/>
            <person name="Lluch J."/>
            <person name="Castinel A."/>
            <person name="Donnadieu C."/>
            <person name="Desvignes T."/>
            <person name="Floi Bucao C."/>
            <person name="Jouanno E."/>
            <person name="Wen M."/>
            <person name="Mejri S."/>
            <person name="Dirks R."/>
            <person name="Jansen H."/>
            <person name="Henkel C."/>
            <person name="Chen W.J."/>
            <person name="Zahm M."/>
            <person name="Cabau C."/>
            <person name="Klopp C."/>
            <person name="Thompson A.W."/>
            <person name="Robinson-Rechavi M."/>
            <person name="Braasch I."/>
            <person name="Lecointre G."/>
            <person name="Bobe J."/>
            <person name="Postlethwait J.H."/>
            <person name="Berthelot C."/>
            <person name="Roest Crollius H."/>
            <person name="Guiguen Y."/>
        </authorList>
    </citation>
    <scope>NUCLEOTIDE SEQUENCE</scope>
    <source>
        <strain evidence="2">WJC10195</strain>
    </source>
</reference>
<name>A0A9Q1J045_SYNKA</name>
<proteinExistence type="predicted"/>